<proteinExistence type="predicted"/>
<keyword evidence="13" id="KW-1185">Reference proteome</keyword>
<organism evidence="12 13">
    <name type="scientific">Scardovia wiggsiae F0424</name>
    <dbReference type="NCBI Taxonomy" id="857290"/>
    <lineage>
        <taxon>Bacteria</taxon>
        <taxon>Bacillati</taxon>
        <taxon>Actinomycetota</taxon>
        <taxon>Actinomycetes</taxon>
        <taxon>Bifidobacteriales</taxon>
        <taxon>Bifidobacteriaceae</taxon>
        <taxon>Scardovia</taxon>
    </lineage>
</organism>
<evidence type="ECO:0000256" key="9">
    <source>
        <dbReference type="ARBA" id="ARBA00031306"/>
    </source>
</evidence>
<dbReference type="eggNOG" id="COG1477">
    <property type="taxonomic scope" value="Bacteria"/>
</dbReference>
<keyword evidence="4" id="KW-0285">Flavoprotein</keyword>
<dbReference type="EC" id="2.7.1.180" evidence="2"/>
<evidence type="ECO:0000256" key="8">
    <source>
        <dbReference type="ARBA" id="ARBA00022842"/>
    </source>
</evidence>
<dbReference type="PANTHER" id="PTHR30040:SF2">
    <property type="entry name" value="FAD:PROTEIN FMN TRANSFERASE"/>
    <property type="match status" value="1"/>
</dbReference>
<evidence type="ECO:0000256" key="1">
    <source>
        <dbReference type="ARBA" id="ARBA00001946"/>
    </source>
</evidence>
<dbReference type="AlphaFoldDB" id="J0WZ35"/>
<reference evidence="12 13" key="1">
    <citation type="submission" date="2012-01" db="EMBL/GenBank/DDBJ databases">
        <title>The Genome Sequence of Scardovia wiggsiae F0424.</title>
        <authorList>
            <consortium name="The Broad Institute Genome Sequencing Platform"/>
            <person name="Earl A."/>
            <person name="Ward D."/>
            <person name="Feldgarden M."/>
            <person name="Gevers D."/>
            <person name="Izard J."/>
            <person name="Ganesan A."/>
            <person name="Baranova O.V."/>
            <person name="Blanton J.M."/>
            <person name="Tanner A.C."/>
            <person name="Mathney J."/>
            <person name="Dewhirst F.E."/>
            <person name="Young S.K."/>
            <person name="Zeng Q."/>
            <person name="Gargeya S."/>
            <person name="Fitzgerald M."/>
            <person name="Haas B."/>
            <person name="Abouelleil A."/>
            <person name="Alvarado L."/>
            <person name="Arachchi H.M."/>
            <person name="Berlin A."/>
            <person name="Chapman S.B."/>
            <person name="Gearin G."/>
            <person name="Goldberg J."/>
            <person name="Griggs A."/>
            <person name="Gujja S."/>
            <person name="Hansen M."/>
            <person name="Heiman D."/>
            <person name="Howarth C."/>
            <person name="Larimer J."/>
            <person name="Lui A."/>
            <person name="MacDonald P.J.P."/>
            <person name="McCowen C."/>
            <person name="Montmayeur A."/>
            <person name="Murphy C."/>
            <person name="Neiman D."/>
            <person name="Pearson M."/>
            <person name="Priest M."/>
            <person name="Roberts A."/>
            <person name="Saif S."/>
            <person name="Shea T."/>
            <person name="Sisk P."/>
            <person name="Stolte C."/>
            <person name="Sykes S."/>
            <person name="Wortman J."/>
            <person name="Nusbaum C."/>
            <person name="Birren B."/>
        </authorList>
    </citation>
    <scope>NUCLEOTIDE SEQUENCE [LARGE SCALE GENOMIC DNA]</scope>
    <source>
        <strain evidence="12 13">F0424</strain>
    </source>
</reference>
<keyword evidence="8" id="KW-0460">Magnesium</keyword>
<dbReference type="Proteomes" id="UP000006415">
    <property type="component" value="Unassembled WGS sequence"/>
</dbReference>
<dbReference type="EMBL" id="AGZS01000003">
    <property type="protein sequence ID" value="EJD64854.1"/>
    <property type="molecule type" value="Genomic_DNA"/>
</dbReference>
<feature type="region of interest" description="Disordered" evidence="11">
    <location>
        <begin position="377"/>
        <end position="407"/>
    </location>
</feature>
<dbReference type="InterPro" id="IPR003374">
    <property type="entry name" value="ApbE-like_sf"/>
</dbReference>
<comment type="caution">
    <text evidence="12">The sequence shown here is derived from an EMBL/GenBank/DDBJ whole genome shotgun (WGS) entry which is preliminary data.</text>
</comment>
<dbReference type="HOGENOM" id="CLU_044403_3_0_11"/>
<evidence type="ECO:0000256" key="10">
    <source>
        <dbReference type="ARBA" id="ARBA00048540"/>
    </source>
</evidence>
<dbReference type="STRING" id="857290.HMPREF9156_00729"/>
<keyword evidence="5" id="KW-0808">Transferase</keyword>
<evidence type="ECO:0000256" key="4">
    <source>
        <dbReference type="ARBA" id="ARBA00022630"/>
    </source>
</evidence>
<name>J0WZ35_9BIFI</name>
<dbReference type="InterPro" id="IPR024932">
    <property type="entry name" value="ApbE"/>
</dbReference>
<evidence type="ECO:0000256" key="2">
    <source>
        <dbReference type="ARBA" id="ARBA00011955"/>
    </source>
</evidence>
<keyword evidence="6" id="KW-0479">Metal-binding</keyword>
<evidence type="ECO:0000313" key="13">
    <source>
        <dbReference type="Proteomes" id="UP000006415"/>
    </source>
</evidence>
<feature type="compositionally biased region" description="Basic and acidic residues" evidence="11">
    <location>
        <begin position="390"/>
        <end position="404"/>
    </location>
</feature>
<comment type="catalytic activity">
    <reaction evidence="10">
        <text>L-threonyl-[protein] + FAD = FMN-L-threonyl-[protein] + AMP + H(+)</text>
        <dbReference type="Rhea" id="RHEA:36847"/>
        <dbReference type="Rhea" id="RHEA-COMP:11060"/>
        <dbReference type="Rhea" id="RHEA-COMP:11061"/>
        <dbReference type="ChEBI" id="CHEBI:15378"/>
        <dbReference type="ChEBI" id="CHEBI:30013"/>
        <dbReference type="ChEBI" id="CHEBI:57692"/>
        <dbReference type="ChEBI" id="CHEBI:74257"/>
        <dbReference type="ChEBI" id="CHEBI:456215"/>
        <dbReference type="EC" id="2.7.1.180"/>
    </reaction>
</comment>
<evidence type="ECO:0000256" key="3">
    <source>
        <dbReference type="ARBA" id="ARBA00016337"/>
    </source>
</evidence>
<dbReference type="Gene3D" id="3.10.520.10">
    <property type="entry name" value="ApbE-like domains"/>
    <property type="match status" value="1"/>
</dbReference>
<evidence type="ECO:0000256" key="6">
    <source>
        <dbReference type="ARBA" id="ARBA00022723"/>
    </source>
</evidence>
<evidence type="ECO:0000256" key="11">
    <source>
        <dbReference type="SAM" id="MobiDB-lite"/>
    </source>
</evidence>
<evidence type="ECO:0000256" key="5">
    <source>
        <dbReference type="ARBA" id="ARBA00022679"/>
    </source>
</evidence>
<evidence type="ECO:0000256" key="7">
    <source>
        <dbReference type="ARBA" id="ARBA00022827"/>
    </source>
</evidence>
<dbReference type="RefSeq" id="WP_007147793.1">
    <property type="nucleotide sequence ID" value="NZ_AKCI01000001.1"/>
</dbReference>
<keyword evidence="7" id="KW-0274">FAD</keyword>
<sequence length="420" mass="44926">MRISDTGAAFAAERHICAFPGVLGTGMIITSEKGIPQDAQDSLRRSISGYEAALSRFLPYSLVRAMGDPQGIAEHNGIFEFPEYCRPLFDIYDSLYEATDGRIDPCIGESLIQLGYSVPFDLIGDGPASGGPMDTAPGKSRSISAGTTPAGFHTAGWRSIRREGTTLYTGTPVSLDFGAAGKGFCVDLLSAQLEALGCGAFTIDAGGDLYFSAARSQYSQDSQHSHEAGDVRDPHRPHKSHTVQAGTRITRVALEDPSDSDTAIGICTIGRSTREPGMRGTALCASAPGRRTWTVHRPDSSLIQAHHILDALTGKPARGVEATWVYVPHTSSGMEYPTAWADGLATALFVCDPQHLYNGTPPEINFEFLRLLSRHPKRRTTAAGHSAENASKDAAGHPGAHEARYTAQHSPGFPAEIFIE</sequence>
<dbReference type="Pfam" id="PF02424">
    <property type="entry name" value="ApbE"/>
    <property type="match status" value="1"/>
</dbReference>
<dbReference type="GO" id="GO:0016740">
    <property type="term" value="F:transferase activity"/>
    <property type="evidence" value="ECO:0007669"/>
    <property type="project" value="UniProtKB-KW"/>
</dbReference>
<dbReference type="SUPFAM" id="SSF143631">
    <property type="entry name" value="ApbE-like"/>
    <property type="match status" value="1"/>
</dbReference>
<dbReference type="GO" id="GO:0046872">
    <property type="term" value="F:metal ion binding"/>
    <property type="evidence" value="ECO:0007669"/>
    <property type="project" value="UniProtKB-KW"/>
</dbReference>
<evidence type="ECO:0000313" key="12">
    <source>
        <dbReference type="EMBL" id="EJD64854.1"/>
    </source>
</evidence>
<dbReference type="OrthoDB" id="9778595at2"/>
<dbReference type="PANTHER" id="PTHR30040">
    <property type="entry name" value="THIAMINE BIOSYNTHESIS LIPOPROTEIN APBE"/>
    <property type="match status" value="1"/>
</dbReference>
<feature type="compositionally biased region" description="Basic and acidic residues" evidence="11">
    <location>
        <begin position="223"/>
        <end position="234"/>
    </location>
</feature>
<feature type="region of interest" description="Disordered" evidence="11">
    <location>
        <begin position="127"/>
        <end position="146"/>
    </location>
</feature>
<gene>
    <name evidence="12" type="ORF">HMPREF9156_00729</name>
</gene>
<accession>J0WZ35</accession>
<comment type="cofactor">
    <cofactor evidence="1">
        <name>Mg(2+)</name>
        <dbReference type="ChEBI" id="CHEBI:18420"/>
    </cofactor>
</comment>
<protein>
    <recommendedName>
        <fullName evidence="3">FAD:protein FMN transferase</fullName>
        <ecNumber evidence="2">2.7.1.180</ecNumber>
    </recommendedName>
    <alternativeName>
        <fullName evidence="9">Flavin transferase</fullName>
    </alternativeName>
</protein>
<feature type="region of interest" description="Disordered" evidence="11">
    <location>
        <begin position="220"/>
        <end position="243"/>
    </location>
</feature>